<feature type="compositionally biased region" description="Basic and acidic residues" evidence="1">
    <location>
        <begin position="15"/>
        <end position="27"/>
    </location>
</feature>
<accession>A0A9W8V9B3</accession>
<feature type="compositionally biased region" description="Polar residues" evidence="1">
    <location>
        <begin position="74"/>
        <end position="91"/>
    </location>
</feature>
<comment type="caution">
    <text evidence="2">The sequence shown here is derived from an EMBL/GenBank/DDBJ whole genome shotgun (WGS) entry which is preliminary data.</text>
</comment>
<sequence length="811" mass="91111">MGSKTPSKRKKKSKFSPEDSPKFEVRPFSDFGTSPAQDPHRNQDSDHSWMDSYLVPESRTCNRPMTEIKKESLNQEPENVVSLITPQKSQTAPPPQSQRTWEPIANTKSTGTGPHDNHLAQSQGNYREPSLRRGSGATVQTPDNLRKNITKRKEENKWIKEPAGTAAKAQCFAKSQPASFFSDQQHTQGEAASNQYEMTKPREKRGDVHPVGHRKLAAVQKQSTADQTSFTKKPDDKNVKNNQDQCLEKRTLSADRPKTWTNADQMTILETCLDLQDWYVDAKPNEKVFWKAVESRLIIPSGAGAPKIPIWTQLKRIVNKLCRVRRSQLRTGTLVRNSGKTSDMTELIDKWNEAHARQFVSTHRGFFEVAYKLQMEQPQSESEAANNRATMDFQNERSISKREFESTIWPAVKDKILSFAEAKLLEWTETMLAERMEELESLTRPPLLKANSSPESYQLYVNYLTNRTEAAGRNSTSIRKTEAVMSWAMSLEPGLEERLRKQLQHVGDNHDDRSGGHDSDEAGDDDDDIYSATDDNMSYNEDSDAVSDEDEETVLPSIEPRTPIVTPRSMAQLYNYEHKYLEALRAATTHKEAQYRALQDLDSTEHVSKKRKAPEGPAEHGRSPGNLAIRSKKGEPNHQEATANTPTPAPRKRQRLEETLASSPATTSDSSEFPSLQELLSSSIGRASSAITKPSSPPAVPVLSQTTGKNMTPQGVVKNDGLVSNPLVRDSGRKELPSLFVTPDPPVSGRANKQFACKRSISHSASPNVNGIQRGREMPSERFREETAEFQAMTPQSRETMLYQALKELRK</sequence>
<feature type="compositionally biased region" description="Polar residues" evidence="1">
    <location>
        <begin position="179"/>
        <end position="197"/>
    </location>
</feature>
<gene>
    <name evidence="2" type="ORF">NW762_014502</name>
</gene>
<evidence type="ECO:0000313" key="3">
    <source>
        <dbReference type="Proteomes" id="UP001152049"/>
    </source>
</evidence>
<feature type="region of interest" description="Disordered" evidence="1">
    <location>
        <begin position="179"/>
        <end position="241"/>
    </location>
</feature>
<feature type="compositionally biased region" description="Acidic residues" evidence="1">
    <location>
        <begin position="541"/>
        <end position="553"/>
    </location>
</feature>
<feature type="compositionally biased region" description="Basic and acidic residues" evidence="1">
    <location>
        <begin position="38"/>
        <end position="49"/>
    </location>
</feature>
<feature type="compositionally biased region" description="Polar residues" evidence="1">
    <location>
        <begin position="703"/>
        <end position="713"/>
    </location>
</feature>
<evidence type="ECO:0000256" key="1">
    <source>
        <dbReference type="SAM" id="MobiDB-lite"/>
    </source>
</evidence>
<dbReference type="OrthoDB" id="5106414at2759"/>
<feature type="region of interest" description="Disordered" evidence="1">
    <location>
        <begin position="599"/>
        <end position="730"/>
    </location>
</feature>
<feature type="compositionally biased region" description="Basic and acidic residues" evidence="1">
    <location>
        <begin position="507"/>
        <end position="520"/>
    </location>
</feature>
<feature type="region of interest" description="Disordered" evidence="1">
    <location>
        <begin position="1"/>
        <end position="157"/>
    </location>
</feature>
<protein>
    <submittedName>
        <fullName evidence="2">Uncharacterized protein</fullName>
    </submittedName>
</protein>
<evidence type="ECO:0000313" key="2">
    <source>
        <dbReference type="EMBL" id="KAJ4244374.1"/>
    </source>
</evidence>
<dbReference type="Proteomes" id="UP001152049">
    <property type="component" value="Unassembled WGS sequence"/>
</dbReference>
<dbReference type="EMBL" id="JAOQAZ010000051">
    <property type="protein sequence ID" value="KAJ4244374.1"/>
    <property type="molecule type" value="Genomic_DNA"/>
</dbReference>
<feature type="compositionally biased region" description="Basic residues" evidence="1">
    <location>
        <begin position="1"/>
        <end position="14"/>
    </location>
</feature>
<reference evidence="2" key="1">
    <citation type="submission" date="2022-09" db="EMBL/GenBank/DDBJ databases">
        <title>Fusarium specimens isolated from Avocado Roots.</title>
        <authorList>
            <person name="Stajich J."/>
            <person name="Roper C."/>
            <person name="Heimlech-Rivalta G."/>
        </authorList>
    </citation>
    <scope>NUCLEOTIDE SEQUENCE</scope>
    <source>
        <strain evidence="2">CF00136</strain>
    </source>
</reference>
<name>A0A9W8V9B3_9HYPO</name>
<feature type="compositionally biased region" description="Polar residues" evidence="1">
    <location>
        <begin position="660"/>
        <end position="694"/>
    </location>
</feature>
<proteinExistence type="predicted"/>
<organism evidence="2 3">
    <name type="scientific">Fusarium torreyae</name>
    <dbReference type="NCBI Taxonomy" id="1237075"/>
    <lineage>
        <taxon>Eukaryota</taxon>
        <taxon>Fungi</taxon>
        <taxon>Dikarya</taxon>
        <taxon>Ascomycota</taxon>
        <taxon>Pezizomycotina</taxon>
        <taxon>Sordariomycetes</taxon>
        <taxon>Hypocreomycetidae</taxon>
        <taxon>Hypocreales</taxon>
        <taxon>Nectriaceae</taxon>
        <taxon>Fusarium</taxon>
    </lineage>
</organism>
<feature type="region of interest" description="Disordered" evidence="1">
    <location>
        <begin position="507"/>
        <end position="563"/>
    </location>
</feature>
<dbReference type="AlphaFoldDB" id="A0A9W8V9B3"/>
<feature type="compositionally biased region" description="Basic and acidic residues" evidence="1">
    <location>
        <begin position="603"/>
        <end position="622"/>
    </location>
</feature>
<keyword evidence="3" id="KW-1185">Reference proteome</keyword>
<feature type="compositionally biased region" description="Basic and acidic residues" evidence="1">
    <location>
        <begin position="199"/>
        <end position="210"/>
    </location>
</feature>
<feature type="compositionally biased region" description="Polar residues" evidence="1">
    <location>
        <begin position="220"/>
        <end position="231"/>
    </location>
</feature>